<feature type="compositionally biased region" description="Polar residues" evidence="1">
    <location>
        <begin position="1"/>
        <end position="13"/>
    </location>
</feature>
<feature type="non-terminal residue" evidence="2">
    <location>
        <position position="81"/>
    </location>
</feature>
<dbReference type="AlphaFoldDB" id="A0A1A8FGV6"/>
<accession>A0A1A8FGV6</accession>
<protein>
    <submittedName>
        <fullName evidence="2">Uncharacterized protein</fullName>
    </submittedName>
</protein>
<dbReference type="EMBL" id="HAEB01011526">
    <property type="protein sequence ID" value="SBQ58053.1"/>
    <property type="molecule type" value="Transcribed_RNA"/>
</dbReference>
<dbReference type="EMBL" id="HAEC01006670">
    <property type="protein sequence ID" value="SBQ74808.1"/>
    <property type="molecule type" value="Transcribed_RNA"/>
</dbReference>
<name>A0A1A8FGV6_9TELE</name>
<feature type="region of interest" description="Disordered" evidence="1">
    <location>
        <begin position="1"/>
        <end position="29"/>
    </location>
</feature>
<evidence type="ECO:0000313" key="2">
    <source>
        <dbReference type="EMBL" id="SBQ58053.1"/>
    </source>
</evidence>
<sequence length="81" mass="9326">GQQRARSEPNIQQEPPDPERLLTNNPSDPAKWCKIDDRMREYFALTIPLKTLEIFCVETSKNTSESNSNRKKTECICSVNN</sequence>
<gene>
    <name evidence="2" type="primary">Nfu_g_1_023811</name>
</gene>
<organism evidence="2">
    <name type="scientific">Nothobranchius korthausae</name>
    <dbReference type="NCBI Taxonomy" id="1143690"/>
    <lineage>
        <taxon>Eukaryota</taxon>
        <taxon>Metazoa</taxon>
        <taxon>Chordata</taxon>
        <taxon>Craniata</taxon>
        <taxon>Vertebrata</taxon>
        <taxon>Euteleostomi</taxon>
        <taxon>Actinopterygii</taxon>
        <taxon>Neopterygii</taxon>
        <taxon>Teleostei</taxon>
        <taxon>Neoteleostei</taxon>
        <taxon>Acanthomorphata</taxon>
        <taxon>Ovalentaria</taxon>
        <taxon>Atherinomorphae</taxon>
        <taxon>Cyprinodontiformes</taxon>
        <taxon>Nothobranchiidae</taxon>
        <taxon>Nothobranchius</taxon>
    </lineage>
</organism>
<evidence type="ECO:0000256" key="1">
    <source>
        <dbReference type="SAM" id="MobiDB-lite"/>
    </source>
</evidence>
<reference evidence="2" key="2">
    <citation type="submission" date="2016-06" db="EMBL/GenBank/DDBJ databases">
        <title>The genome of a short-lived fish provides insights into sex chromosome evolution and the genetic control of aging.</title>
        <authorList>
            <person name="Reichwald K."/>
            <person name="Felder M."/>
            <person name="Petzold A."/>
            <person name="Koch P."/>
            <person name="Groth M."/>
            <person name="Platzer M."/>
        </authorList>
    </citation>
    <scope>NUCLEOTIDE SEQUENCE</scope>
    <source>
        <tissue evidence="2">Brain</tissue>
    </source>
</reference>
<proteinExistence type="predicted"/>
<feature type="non-terminal residue" evidence="2">
    <location>
        <position position="1"/>
    </location>
</feature>
<reference evidence="2" key="1">
    <citation type="submission" date="2016-05" db="EMBL/GenBank/DDBJ databases">
        <authorList>
            <person name="Lavstsen T."/>
            <person name="Jespersen J.S."/>
        </authorList>
    </citation>
    <scope>NUCLEOTIDE SEQUENCE</scope>
    <source>
        <tissue evidence="2">Brain</tissue>
    </source>
</reference>